<dbReference type="Proteomes" id="UP000177622">
    <property type="component" value="Unassembled WGS sequence"/>
</dbReference>
<evidence type="ECO:0000313" key="4">
    <source>
        <dbReference type="Proteomes" id="UP000177622"/>
    </source>
</evidence>
<protein>
    <submittedName>
        <fullName evidence="2">Uncharacterized protein</fullName>
    </submittedName>
</protein>
<reference evidence="2 4" key="1">
    <citation type="journal article" date="2016" name="Sci. Rep.">
        <title>Penicillium arizonense, a new, genome sequenced fungal species, reveals a high chemical diversity in secreted metabolites.</title>
        <authorList>
            <person name="Grijseels S."/>
            <person name="Nielsen J.C."/>
            <person name="Randelovic M."/>
            <person name="Nielsen J."/>
            <person name="Nielsen K.F."/>
            <person name="Workman M."/>
            <person name="Frisvad J.C."/>
        </authorList>
    </citation>
    <scope>NUCLEOTIDE SEQUENCE [LARGE SCALE GENOMIC DNA]</scope>
    <source>
        <strain evidence="2 4">CBS 141311</strain>
    </source>
</reference>
<feature type="compositionally biased region" description="Low complexity" evidence="1">
    <location>
        <begin position="1"/>
        <end position="16"/>
    </location>
</feature>
<feature type="non-terminal residue" evidence="2">
    <location>
        <position position="52"/>
    </location>
</feature>
<proteinExistence type="predicted"/>
<dbReference type="GeneID" id="34572824"/>
<feature type="region of interest" description="Disordered" evidence="1">
    <location>
        <begin position="1"/>
        <end position="24"/>
    </location>
</feature>
<keyword evidence="4" id="KW-1185">Reference proteome</keyword>
<evidence type="ECO:0000313" key="2">
    <source>
        <dbReference type="EMBL" id="OGE46977.1"/>
    </source>
</evidence>
<gene>
    <name evidence="3" type="ORF">PENARI_c003G01336</name>
    <name evidence="2" type="ORF">PENARI_c081G04818</name>
</gene>
<dbReference type="EMBL" id="LXJU01000081">
    <property type="protein sequence ID" value="OGE46977.1"/>
    <property type="molecule type" value="Genomic_DNA"/>
</dbReference>
<sequence length="52" mass="5962">MSSSRFRPTRPHTPTTKASTLSSLQRVSASADQMQFWKSVLGMHEAWLYLHI</sequence>
<accession>A0A1F5L1R3</accession>
<comment type="caution">
    <text evidence="2">The sequence shown here is derived from an EMBL/GenBank/DDBJ whole genome shotgun (WGS) entry which is preliminary data.</text>
</comment>
<evidence type="ECO:0000256" key="1">
    <source>
        <dbReference type="SAM" id="MobiDB-lite"/>
    </source>
</evidence>
<evidence type="ECO:0000313" key="3">
    <source>
        <dbReference type="EMBL" id="OGE56454.1"/>
    </source>
</evidence>
<dbReference type="AlphaFoldDB" id="A0A1F5L1R3"/>
<name>A0A1F5L1R3_PENAI</name>
<organism evidence="2 4">
    <name type="scientific">Penicillium arizonense</name>
    <dbReference type="NCBI Taxonomy" id="1835702"/>
    <lineage>
        <taxon>Eukaryota</taxon>
        <taxon>Fungi</taxon>
        <taxon>Dikarya</taxon>
        <taxon>Ascomycota</taxon>
        <taxon>Pezizomycotina</taxon>
        <taxon>Eurotiomycetes</taxon>
        <taxon>Eurotiomycetidae</taxon>
        <taxon>Eurotiales</taxon>
        <taxon>Aspergillaceae</taxon>
        <taxon>Penicillium</taxon>
    </lineage>
</organism>
<dbReference type="RefSeq" id="XP_022491882.1">
    <property type="nucleotide sequence ID" value="XM_022628090.1"/>
</dbReference>
<dbReference type="EMBL" id="LXJU01000003">
    <property type="protein sequence ID" value="OGE56454.1"/>
    <property type="molecule type" value="Genomic_DNA"/>
</dbReference>